<comment type="caution">
    <text evidence="12">The sequence shown here is derived from an EMBL/GenBank/DDBJ whole genome shotgun (WGS) entry which is preliminary data.</text>
</comment>
<reference evidence="12 13" key="1">
    <citation type="journal article" date="2021" name="Cell">
        <title>Tracing the genetic footprints of vertebrate landing in non-teleost ray-finned fishes.</title>
        <authorList>
            <person name="Bi X."/>
            <person name="Wang K."/>
            <person name="Yang L."/>
            <person name="Pan H."/>
            <person name="Jiang H."/>
            <person name="Wei Q."/>
            <person name="Fang M."/>
            <person name="Yu H."/>
            <person name="Zhu C."/>
            <person name="Cai Y."/>
            <person name="He Y."/>
            <person name="Gan X."/>
            <person name="Zeng H."/>
            <person name="Yu D."/>
            <person name="Zhu Y."/>
            <person name="Jiang H."/>
            <person name="Qiu Q."/>
            <person name="Yang H."/>
            <person name="Zhang Y.E."/>
            <person name="Wang W."/>
            <person name="Zhu M."/>
            <person name="He S."/>
            <person name="Zhang G."/>
        </authorList>
    </citation>
    <scope>NUCLEOTIDE SEQUENCE [LARGE SCALE GENOMIC DNA]</scope>
    <source>
        <strain evidence="12">Bchr_013</strain>
    </source>
</reference>
<evidence type="ECO:0000313" key="12">
    <source>
        <dbReference type="EMBL" id="KAG2467877.1"/>
    </source>
</evidence>
<name>A0A8X8BVD3_POLSE</name>
<accession>A0A8X8BVD3</accession>
<dbReference type="InterPro" id="IPR015988">
    <property type="entry name" value="STAT_TF_CC"/>
</dbReference>
<dbReference type="PROSITE" id="PS50001">
    <property type="entry name" value="SH2"/>
    <property type="match status" value="1"/>
</dbReference>
<dbReference type="SMART" id="SM00964">
    <property type="entry name" value="STAT_int"/>
    <property type="match status" value="1"/>
</dbReference>
<dbReference type="InterPro" id="IPR048988">
    <property type="entry name" value="STAT_linker"/>
</dbReference>
<dbReference type="InterPro" id="IPR036535">
    <property type="entry name" value="STAT_N_sf"/>
</dbReference>
<dbReference type="GO" id="GO:0007165">
    <property type="term" value="P:signal transduction"/>
    <property type="evidence" value="ECO:0007669"/>
    <property type="project" value="InterPro"/>
</dbReference>
<dbReference type="InterPro" id="IPR013799">
    <property type="entry name" value="STAT_TF_prot_interaction"/>
</dbReference>
<dbReference type="Gene3D" id="1.10.532.10">
    <property type="entry name" value="STAT transcription factor, N-terminal domain"/>
    <property type="match status" value="1"/>
</dbReference>
<dbReference type="FunFam" id="1.20.1050.20:FF:000001">
    <property type="entry name" value="Signal transducer and activator of transcription"/>
    <property type="match status" value="1"/>
</dbReference>
<keyword evidence="9" id="KW-0597">Phosphoprotein</keyword>
<dbReference type="InterPro" id="IPR036860">
    <property type="entry name" value="SH2_dom_sf"/>
</dbReference>
<feature type="non-terminal residue" evidence="12">
    <location>
        <position position="781"/>
    </location>
</feature>
<dbReference type="Pfam" id="PF02865">
    <property type="entry name" value="STAT_int"/>
    <property type="match status" value="1"/>
</dbReference>
<evidence type="ECO:0000256" key="1">
    <source>
        <dbReference type="ARBA" id="ARBA00004123"/>
    </source>
</evidence>
<dbReference type="Gene3D" id="1.10.238.10">
    <property type="entry name" value="EF-hand"/>
    <property type="match status" value="1"/>
</dbReference>
<dbReference type="SUPFAM" id="SSF49417">
    <property type="entry name" value="p53-like transcription factors"/>
    <property type="match status" value="1"/>
</dbReference>
<evidence type="ECO:0000256" key="3">
    <source>
        <dbReference type="ARBA" id="ARBA00022999"/>
    </source>
</evidence>
<feature type="non-terminal residue" evidence="12">
    <location>
        <position position="1"/>
    </location>
</feature>
<comment type="subcellular location">
    <subcellularLocation>
        <location evidence="9">Cytoplasm</location>
    </subcellularLocation>
    <subcellularLocation>
        <location evidence="1 9">Nucleus</location>
    </subcellularLocation>
</comment>
<dbReference type="SUPFAM" id="SSF47655">
    <property type="entry name" value="STAT"/>
    <property type="match status" value="1"/>
</dbReference>
<dbReference type="Gene3D" id="3.30.505.10">
    <property type="entry name" value="SH2 domain"/>
    <property type="match status" value="1"/>
</dbReference>
<dbReference type="SUPFAM" id="SSF55550">
    <property type="entry name" value="SH2 domain"/>
    <property type="match status" value="1"/>
</dbReference>
<dbReference type="Proteomes" id="UP000886611">
    <property type="component" value="Unassembled WGS sequence"/>
</dbReference>
<dbReference type="EMBL" id="JAATIS010000485">
    <property type="protein sequence ID" value="KAG2467877.1"/>
    <property type="molecule type" value="Genomic_DNA"/>
</dbReference>
<evidence type="ECO:0000256" key="8">
    <source>
        <dbReference type="PROSITE-ProRule" id="PRU00191"/>
    </source>
</evidence>
<protein>
    <recommendedName>
        <fullName evidence="9">Signal transducer and activator of transcription</fullName>
    </recommendedName>
</protein>
<dbReference type="GO" id="GO:0005634">
    <property type="term" value="C:nucleus"/>
    <property type="evidence" value="ECO:0007669"/>
    <property type="project" value="UniProtKB-SubCell"/>
</dbReference>
<evidence type="ECO:0000256" key="9">
    <source>
        <dbReference type="RuleBase" id="RU046415"/>
    </source>
</evidence>
<keyword evidence="13" id="KW-1185">Reference proteome</keyword>
<evidence type="ECO:0000313" key="13">
    <source>
        <dbReference type="Proteomes" id="UP000886611"/>
    </source>
</evidence>
<feature type="domain" description="SH2" evidence="11">
    <location>
        <begin position="499"/>
        <end position="606"/>
    </location>
</feature>
<dbReference type="FunFam" id="3.30.505.10:FF:000003">
    <property type="entry name" value="Signal transducer and activator of transcription"/>
    <property type="match status" value="1"/>
</dbReference>
<evidence type="ECO:0000256" key="10">
    <source>
        <dbReference type="SAM" id="MobiDB-lite"/>
    </source>
</evidence>
<dbReference type="AlphaFoldDB" id="A0A8X8BVD3"/>
<evidence type="ECO:0000259" key="11">
    <source>
        <dbReference type="PROSITE" id="PS50001"/>
    </source>
</evidence>
<evidence type="ECO:0000256" key="2">
    <source>
        <dbReference type="ARBA" id="ARBA00005586"/>
    </source>
</evidence>
<keyword evidence="6 9" id="KW-0804">Transcription</keyword>
<dbReference type="InterPro" id="IPR001217">
    <property type="entry name" value="STAT"/>
</dbReference>
<evidence type="ECO:0000256" key="6">
    <source>
        <dbReference type="ARBA" id="ARBA00023163"/>
    </source>
</evidence>
<dbReference type="SUPFAM" id="SSF48092">
    <property type="entry name" value="Transcription factor STAT-4 N-domain"/>
    <property type="match status" value="1"/>
</dbReference>
<keyword evidence="4 9" id="KW-0805">Transcription regulation</keyword>
<comment type="similarity">
    <text evidence="2 9">Belongs to the transcription factor STAT family.</text>
</comment>
<dbReference type="Pfam" id="PF00017">
    <property type="entry name" value="SH2"/>
    <property type="match status" value="1"/>
</dbReference>
<organism evidence="12 13">
    <name type="scientific">Polypterus senegalus</name>
    <name type="common">Senegal bichir</name>
    <dbReference type="NCBI Taxonomy" id="55291"/>
    <lineage>
        <taxon>Eukaryota</taxon>
        <taxon>Metazoa</taxon>
        <taxon>Chordata</taxon>
        <taxon>Craniata</taxon>
        <taxon>Vertebrata</taxon>
        <taxon>Euteleostomi</taxon>
        <taxon>Actinopterygii</taxon>
        <taxon>Polypteriformes</taxon>
        <taxon>Polypteridae</taxon>
        <taxon>Polypterus</taxon>
    </lineage>
</organism>
<dbReference type="InterPro" id="IPR008967">
    <property type="entry name" value="p53-like_TF_DNA-bd_sf"/>
</dbReference>
<sequence length="781" mass="89436">MAQWECVVHLDTVYLQKVDELYSSEAFPMDVRYYLSHWIESQDWEKATQDMSLASVLFHILLENLDNQYSFFSQTEGGFLQQCNIRRFKQNFQAVYQEEPCSLARVICMLLAQEKEIIKEAQLAEKVQMLQMQPSQMELDNQRNVERKFVDLRSRVQEMDQSVKLLEEQQDEFDFRYKIHSQEGDQGNNGMKYLQELLNKLDASRKHCLARMRVLLSEGEALLNFLVNEELRDWRRRQQKACIGAPEDVSLDMLENWFTVEAECLFHLRRFLKKLEELCGKVTYERDPFKVEQPDLQKQADHLLTTLLKSAFVVEKQPIMPQGKGPLVLRTSVQFSVKTRYRRFNILGTSSKALTMSETSSSGMVAEFRHLGTLSVTEELHILSFETHFNLHGLSVDIQNLSFFSSPMMATWTQFSDMLSWQFQGNTNRGLNEDQKLMIAHKLFGGYLTGRVQQLVPIYTWTHLTDCFAFENLPDVNFSFWAWIDGILTLVKSYLEDLWNDGYIMGFVSKKREKTLLKGRLAGTFLLRFSESCRDGAITFSWVEHLDNGKANVRSVKPFTKQELSQIPFSEVIHHFQILVAENVPENPLHYLYPDIPKDDAFGKYYAQSNQGEESRMKAYLGTKLIVVCPENTTDVQTPAPADTEHPKEGVQMSASFSAQKPASEGEDLPGWHGHTHSFGVSDQSASFPPADFSFAIDDFGLMPAELLLTDTPGNSIQPSDVLLNDPLMPAPSDFPTLEAGLPHNEPTLLFHDFSEDGTWPLVSEAHGQQAGYSVPPILLQ</sequence>
<dbReference type="Gene3D" id="1.20.1050.20">
    <property type="entry name" value="STAT transcription factor, all-alpha domain"/>
    <property type="match status" value="1"/>
</dbReference>
<keyword evidence="9" id="KW-0963">Cytoplasm</keyword>
<keyword evidence="7 9" id="KW-0539">Nucleus</keyword>
<dbReference type="InterPro" id="IPR013800">
    <property type="entry name" value="STAT_TF_alpha"/>
</dbReference>
<keyword evidence="9" id="KW-0010">Activator</keyword>
<evidence type="ECO:0000256" key="4">
    <source>
        <dbReference type="ARBA" id="ARBA00023015"/>
    </source>
</evidence>
<proteinExistence type="inferred from homology"/>
<keyword evidence="5 9" id="KW-0238">DNA-binding</keyword>
<keyword evidence="3 8" id="KW-0727">SH2 domain</keyword>
<evidence type="ECO:0000256" key="5">
    <source>
        <dbReference type="ARBA" id="ARBA00023125"/>
    </source>
</evidence>
<dbReference type="Pfam" id="PF21354">
    <property type="entry name" value="STAT_linker"/>
    <property type="match status" value="1"/>
</dbReference>
<dbReference type="GO" id="GO:0003677">
    <property type="term" value="F:DNA binding"/>
    <property type="evidence" value="ECO:0007669"/>
    <property type="project" value="UniProtKB-KW"/>
</dbReference>
<dbReference type="Pfam" id="PF01017">
    <property type="entry name" value="STAT_alpha"/>
    <property type="match status" value="1"/>
</dbReference>
<dbReference type="PANTHER" id="PTHR11801">
    <property type="entry name" value="SIGNAL TRANSDUCER AND ACTIVATOR OF TRANSCRIPTION"/>
    <property type="match status" value="1"/>
</dbReference>
<feature type="region of interest" description="Disordered" evidence="10">
    <location>
        <begin position="636"/>
        <end position="683"/>
    </location>
</feature>
<gene>
    <name evidence="12" type="primary">Stat1_0</name>
    <name evidence="12" type="ORF">GTO96_0014184</name>
</gene>
<evidence type="ECO:0000256" key="7">
    <source>
        <dbReference type="ARBA" id="ARBA00023242"/>
    </source>
</evidence>
<dbReference type="GO" id="GO:0005737">
    <property type="term" value="C:cytoplasm"/>
    <property type="evidence" value="ECO:0007669"/>
    <property type="project" value="UniProtKB-SubCell"/>
</dbReference>
<dbReference type="GO" id="GO:0003700">
    <property type="term" value="F:DNA-binding transcription factor activity"/>
    <property type="evidence" value="ECO:0007669"/>
    <property type="project" value="InterPro"/>
</dbReference>
<dbReference type="InterPro" id="IPR000980">
    <property type="entry name" value="SH2"/>
</dbReference>